<evidence type="ECO:0000313" key="2">
    <source>
        <dbReference type="Proteomes" id="UP000542742"/>
    </source>
</evidence>
<proteinExistence type="predicted"/>
<evidence type="ECO:0000313" key="1">
    <source>
        <dbReference type="EMBL" id="MBB4695055.1"/>
    </source>
</evidence>
<organism evidence="1 2">
    <name type="scientific">Paractinoplanes abujensis</name>
    <dbReference type="NCBI Taxonomy" id="882441"/>
    <lineage>
        <taxon>Bacteria</taxon>
        <taxon>Bacillati</taxon>
        <taxon>Actinomycetota</taxon>
        <taxon>Actinomycetes</taxon>
        <taxon>Micromonosporales</taxon>
        <taxon>Micromonosporaceae</taxon>
        <taxon>Paractinoplanes</taxon>
    </lineage>
</organism>
<reference evidence="1 2" key="1">
    <citation type="submission" date="2020-08" db="EMBL/GenBank/DDBJ databases">
        <title>Sequencing the genomes of 1000 actinobacteria strains.</title>
        <authorList>
            <person name="Klenk H.-P."/>
        </authorList>
    </citation>
    <scope>NUCLEOTIDE SEQUENCE [LARGE SCALE GENOMIC DNA]</scope>
    <source>
        <strain evidence="1 2">DSM 45518</strain>
    </source>
</reference>
<dbReference type="EMBL" id="JACHMF010000001">
    <property type="protein sequence ID" value="MBB4695055.1"/>
    <property type="molecule type" value="Genomic_DNA"/>
</dbReference>
<dbReference type="RefSeq" id="WP_184953460.1">
    <property type="nucleotide sequence ID" value="NZ_BOMC01000072.1"/>
</dbReference>
<dbReference type="AlphaFoldDB" id="A0A7W7CUS3"/>
<accession>A0A7W7CUS3</accession>
<name>A0A7W7CUS3_9ACTN</name>
<dbReference type="Proteomes" id="UP000542742">
    <property type="component" value="Unassembled WGS sequence"/>
</dbReference>
<sequence>MNGLSTLPSTAEQARHALLLLGAPASPRLVADVHAALFDGDLTVPALAALLRDRSSGLCAALDQDLSPVRGLIALGDWELDRRIVTPAARRADALAMVIRVAGFVAMRPGLAAHRLLRSLAETVPHGPEAADLTDAAATALAAPELVSALAAEEPVRAAAVARAAALPRSQQLFGLPQVPHQRGPA</sequence>
<comment type="caution">
    <text evidence="1">The sequence shown here is derived from an EMBL/GenBank/DDBJ whole genome shotgun (WGS) entry which is preliminary data.</text>
</comment>
<keyword evidence="2" id="KW-1185">Reference proteome</keyword>
<gene>
    <name evidence="1" type="ORF">BKA14_005203</name>
</gene>
<protein>
    <submittedName>
        <fullName evidence="1">Uncharacterized protein</fullName>
    </submittedName>
</protein>